<keyword evidence="3" id="KW-1185">Reference proteome</keyword>
<dbReference type="Gene3D" id="1.20.58.340">
    <property type="entry name" value="Magnesium transport protein CorA, transmembrane region"/>
    <property type="match status" value="1"/>
</dbReference>
<evidence type="ECO:0000313" key="3">
    <source>
        <dbReference type="Proteomes" id="UP000078544"/>
    </source>
</evidence>
<protein>
    <recommendedName>
        <fullName evidence="4">Mg2+ transporter protein, CorA-like/Zinc transport protein ZntB</fullName>
    </recommendedName>
</protein>
<feature type="transmembrane region" description="Helical" evidence="1">
    <location>
        <begin position="463"/>
        <end position="484"/>
    </location>
</feature>
<reference evidence="2 3" key="1">
    <citation type="journal article" date="2016" name="Genome Biol. Evol.">
        <title>Divergent and convergent evolution of fungal pathogenicity.</title>
        <authorList>
            <person name="Shang Y."/>
            <person name="Xiao G."/>
            <person name="Zheng P."/>
            <person name="Cen K."/>
            <person name="Zhan S."/>
            <person name="Wang C."/>
        </authorList>
    </citation>
    <scope>NUCLEOTIDE SEQUENCE [LARGE SCALE GENOMIC DNA]</scope>
    <source>
        <strain evidence="2 3">RCEF 2490</strain>
    </source>
</reference>
<dbReference type="Proteomes" id="UP000078544">
    <property type="component" value="Unassembled WGS sequence"/>
</dbReference>
<keyword evidence="1" id="KW-0472">Membrane</keyword>
<comment type="caution">
    <text evidence="2">The sequence shown here is derived from an EMBL/GenBank/DDBJ whole genome shotgun (WGS) entry which is preliminary data.</text>
</comment>
<keyword evidence="1" id="KW-0812">Transmembrane</keyword>
<dbReference type="OrthoDB" id="3642468at2759"/>
<evidence type="ECO:0008006" key="4">
    <source>
        <dbReference type="Google" id="ProtNLM"/>
    </source>
</evidence>
<evidence type="ECO:0000313" key="2">
    <source>
        <dbReference type="EMBL" id="OAA33412.1"/>
    </source>
</evidence>
<sequence>MEAIYRNLATLNQWGRGTGSERSFEVTELWHNGQTGQVTNKTRLIDPAMRASWISEEETTGTQGRTETLLVRLVWVDIDVKDQLIRQSEECISFLVRALGLDLAHEYARSCLAGATELPPREQGTDVTLASYCVCYTPKVAAVWSQRQPRVTNTKVRRLTQGMYFVQHEEKESLRMMASHGDWDLGVYKNALFPALSVALLLGAQIDHVVGTIKKDLRAVEKRTGHHKFASRHEAPAEEELGDLSAMTHGTAAKLASTARKSKTLEKLLSFIKVAIDDSIRRRREAPPLDAAAAPHQSMTAYDDDDDVKCLVEGGALIKSHVSVLQDRQEMQVVDMEYTLKRTQVQIDAVSGFRPPSPSLLLTCSSIGSESLTMRVCLPMQLFSIIQQRDARHHLDLSQATHEIAHFSYRDSSSMKTLAVVTMLFLPGSFISALFSTNCFEWAGVDLRTDDMGVKPTPQFRLYWAITIPLTVVTFSVYFAWLAFQKRNRHRLFHSDEDVGNTPGRSLSMHTTEDADRRMLARRVRDVVFEKMGSMKDHGR</sequence>
<accession>A0A166V978</accession>
<dbReference type="STRING" id="1081109.A0A166V978"/>
<name>A0A166V978_9HYPO</name>
<dbReference type="EMBL" id="AZGY01000001">
    <property type="protein sequence ID" value="OAA33412.1"/>
    <property type="molecule type" value="Genomic_DNA"/>
</dbReference>
<organism evidence="2 3">
    <name type="scientific">Moelleriella libera RCEF 2490</name>
    <dbReference type="NCBI Taxonomy" id="1081109"/>
    <lineage>
        <taxon>Eukaryota</taxon>
        <taxon>Fungi</taxon>
        <taxon>Dikarya</taxon>
        <taxon>Ascomycota</taxon>
        <taxon>Pezizomycotina</taxon>
        <taxon>Sordariomycetes</taxon>
        <taxon>Hypocreomycetidae</taxon>
        <taxon>Hypocreales</taxon>
        <taxon>Clavicipitaceae</taxon>
        <taxon>Moelleriella</taxon>
    </lineage>
</organism>
<feature type="transmembrane region" description="Helical" evidence="1">
    <location>
        <begin position="418"/>
        <end position="443"/>
    </location>
</feature>
<proteinExistence type="predicted"/>
<gene>
    <name evidence="2" type="ORF">AAL_00877</name>
</gene>
<keyword evidence="1" id="KW-1133">Transmembrane helix</keyword>
<dbReference type="AlphaFoldDB" id="A0A166V978"/>
<evidence type="ECO:0000256" key="1">
    <source>
        <dbReference type="SAM" id="Phobius"/>
    </source>
</evidence>